<dbReference type="OrthoDB" id="2329870at2"/>
<dbReference type="InterPro" id="IPR005877">
    <property type="entry name" value="YSIRK_signal_dom"/>
</dbReference>
<evidence type="ECO:0000313" key="5">
    <source>
        <dbReference type="Proteomes" id="UP000051036"/>
    </source>
</evidence>
<dbReference type="Pfam" id="PF04650">
    <property type="entry name" value="YSIRK_signal"/>
    <property type="match status" value="1"/>
</dbReference>
<protein>
    <recommendedName>
        <fullName evidence="3">YSIRK Gram-positive signal peptide domain-containing protein</fullName>
    </recommendedName>
</protein>
<dbReference type="EMBL" id="AZFM01000041">
    <property type="protein sequence ID" value="KRL88770.1"/>
    <property type="molecule type" value="Genomic_DNA"/>
</dbReference>
<feature type="compositionally biased region" description="Polar residues" evidence="2">
    <location>
        <begin position="207"/>
        <end position="220"/>
    </location>
</feature>
<comment type="caution">
    <text evidence="4">The sequence shown here is derived from an EMBL/GenBank/DDBJ whole genome shotgun (WGS) entry which is preliminary data.</text>
</comment>
<evidence type="ECO:0000313" key="4">
    <source>
        <dbReference type="EMBL" id="KRL88770.1"/>
    </source>
</evidence>
<proteinExistence type="predicted"/>
<dbReference type="InterPro" id="IPR046776">
    <property type="entry name" value="Pectate_lyase_5"/>
</dbReference>
<evidence type="ECO:0000256" key="2">
    <source>
        <dbReference type="SAM" id="MobiDB-lite"/>
    </source>
</evidence>
<dbReference type="Proteomes" id="UP000051036">
    <property type="component" value="Unassembled WGS sequence"/>
</dbReference>
<feature type="compositionally biased region" description="Basic and acidic residues" evidence="2">
    <location>
        <begin position="127"/>
        <end position="148"/>
    </location>
</feature>
<gene>
    <name evidence="4" type="ORF">FC46_GL001405</name>
</gene>
<evidence type="ECO:0000259" key="3">
    <source>
        <dbReference type="Pfam" id="PF04650"/>
    </source>
</evidence>
<sequence>MLSKNNYKEKLRKMEPRKERFSIRKFTIGAASVLIGFTLFGMASGQSVKADTIDTAKQTETVKTPTSDTSMDVKSNTENQNGEVQTQSNSVENQESTKNELQKVDVSNQNTVDTKSTQKVNTAESTNSKDLKQSEVKIPKQESQDSKVVKNNIESTANATGTTSKENNSKDENNIKSAATTNKAPAVKQTDKSSIKSRDISVPKELSAQNENQTGQSENVTDSASFLNALRNGNTSIINLTSDVDFTGYTENTDIDGANARAVTIDLGSHTLNLADKNLNFNYNNKN</sequence>
<reference evidence="4 5" key="1">
    <citation type="journal article" date="2015" name="Genome Announc.">
        <title>Expanding the biotechnology potential of lactobacilli through comparative genomics of 213 strains and associated genera.</title>
        <authorList>
            <person name="Sun Z."/>
            <person name="Harris H.M."/>
            <person name="McCann A."/>
            <person name="Guo C."/>
            <person name="Argimon S."/>
            <person name="Zhang W."/>
            <person name="Yang X."/>
            <person name="Jeffery I.B."/>
            <person name="Cooney J.C."/>
            <person name="Kagawa T.F."/>
            <person name="Liu W."/>
            <person name="Song Y."/>
            <person name="Salvetti E."/>
            <person name="Wrobel A."/>
            <person name="Rasinkangas P."/>
            <person name="Parkhill J."/>
            <person name="Rea M.C."/>
            <person name="O'Sullivan O."/>
            <person name="Ritari J."/>
            <person name="Douillard F.P."/>
            <person name="Paul Ross R."/>
            <person name="Yang R."/>
            <person name="Briner A.E."/>
            <person name="Felis G.E."/>
            <person name="de Vos W.M."/>
            <person name="Barrangou R."/>
            <person name="Klaenhammer T.R."/>
            <person name="Caufield P.W."/>
            <person name="Cui Y."/>
            <person name="Zhang H."/>
            <person name="O'Toole P.W."/>
        </authorList>
    </citation>
    <scope>NUCLEOTIDE SEQUENCE [LARGE SCALE GENOMIC DNA]</scope>
    <source>
        <strain evidence="4 5">DSM 16043</strain>
    </source>
</reference>
<feature type="domain" description="YSIRK Gram-positive signal peptide" evidence="3">
    <location>
        <begin position="17"/>
        <end position="41"/>
    </location>
</feature>
<name>A0A0R1UDX4_9LACO</name>
<keyword evidence="5" id="KW-1185">Reference proteome</keyword>
<organism evidence="4 5">
    <name type="scientific">Lactobacillus kalixensis DSM 16043</name>
    <dbReference type="NCBI Taxonomy" id="1423763"/>
    <lineage>
        <taxon>Bacteria</taxon>
        <taxon>Bacillati</taxon>
        <taxon>Bacillota</taxon>
        <taxon>Bacilli</taxon>
        <taxon>Lactobacillales</taxon>
        <taxon>Lactobacillaceae</taxon>
        <taxon>Lactobacillus</taxon>
    </lineage>
</organism>
<feature type="compositionally biased region" description="Polar residues" evidence="2">
    <location>
        <begin position="59"/>
        <end position="94"/>
    </location>
</feature>
<feature type="region of interest" description="Disordered" evidence="2">
    <location>
        <begin position="59"/>
        <end position="220"/>
    </location>
</feature>
<dbReference type="PATRIC" id="fig|1423763.3.peg.1424"/>
<evidence type="ECO:0000256" key="1">
    <source>
        <dbReference type="ARBA" id="ARBA00022729"/>
    </source>
</evidence>
<dbReference type="Pfam" id="PF20585">
    <property type="entry name" value="Pectate_lyase_5"/>
    <property type="match status" value="1"/>
</dbReference>
<dbReference type="RefSeq" id="WP_057799871.1">
    <property type="nucleotide sequence ID" value="NZ_AZFM01000041.1"/>
</dbReference>
<dbReference type="STRING" id="1423763.FC46_GL001405"/>
<keyword evidence="1" id="KW-0732">Signal</keyword>
<dbReference type="AlphaFoldDB" id="A0A0R1UDX4"/>
<feature type="compositionally biased region" description="Polar residues" evidence="2">
    <location>
        <begin position="152"/>
        <end position="166"/>
    </location>
</feature>
<feature type="compositionally biased region" description="Basic and acidic residues" evidence="2">
    <location>
        <begin position="189"/>
        <end position="202"/>
    </location>
</feature>
<accession>A0A0R1UDX4</accession>
<feature type="compositionally biased region" description="Polar residues" evidence="2">
    <location>
        <begin position="105"/>
        <end position="126"/>
    </location>
</feature>
<dbReference type="NCBIfam" id="TIGR01168">
    <property type="entry name" value="YSIRK_signal"/>
    <property type="match status" value="1"/>
</dbReference>